<dbReference type="GO" id="GO:0008381">
    <property type="term" value="F:mechanosensitive monoatomic ion channel activity"/>
    <property type="evidence" value="ECO:0007669"/>
    <property type="project" value="InterPro"/>
</dbReference>
<keyword evidence="3 5" id="KW-1133">Transmembrane helix</keyword>
<evidence type="ECO:0000256" key="5">
    <source>
        <dbReference type="SAM" id="Phobius"/>
    </source>
</evidence>
<evidence type="ECO:0000256" key="4">
    <source>
        <dbReference type="ARBA" id="ARBA00023136"/>
    </source>
</evidence>
<accession>A0A382KE64</accession>
<dbReference type="Gene3D" id="2.30.30.60">
    <property type="match status" value="1"/>
</dbReference>
<dbReference type="AlphaFoldDB" id="A0A382KE64"/>
<evidence type="ECO:0000313" key="7">
    <source>
        <dbReference type="EMBL" id="SVC22296.1"/>
    </source>
</evidence>
<gene>
    <name evidence="7" type="ORF">METZ01_LOCUS275150</name>
</gene>
<feature type="transmembrane region" description="Helical" evidence="5">
    <location>
        <begin position="38"/>
        <end position="58"/>
    </location>
</feature>
<dbReference type="GO" id="GO:0005886">
    <property type="term" value="C:plasma membrane"/>
    <property type="evidence" value="ECO:0007669"/>
    <property type="project" value="TreeGrafter"/>
</dbReference>
<sequence>FSAGVSFLVTRTIVNRIVRRLVTRTKTRWDDALTNRNVFNQAAFLVPALVLYCGLSLFPDLPHILERIILAYVVVNLVIVTSRVLGAGEEIYQTYSVSHKQPIKGYVQLANLIIYMLGGLLAICAILGIHPGTILASLGAMTALVILVFRDTILSIIASVQIAAYDLVRQGDWITMSPYGVDGDVIDVSLHTVRVQNFDKTIVTVPTHKLIQDSFKNWRGMSDSGGRRIKRSIFIDQTSIKFLNKADLDRLAQIDRLGPYLVGKKKALADDNANLGDHAGLLNKRELTNVGTFRAYIEAYLRENSKIHKGGMTFLVRQLPPSPNGLPMEIYVFSNDTNWVHYESIQADIFDHLLAALPTFGLRVFQNPTGFDVILSGGVEALGSDGKSIKV</sequence>
<feature type="non-terminal residue" evidence="7">
    <location>
        <position position="1"/>
    </location>
</feature>
<keyword evidence="2 5" id="KW-0812">Transmembrane</keyword>
<proteinExistence type="predicted"/>
<dbReference type="PANTHER" id="PTHR30414">
    <property type="entry name" value="MINICONDUCTANCE MECHANOSENSITIVE CHANNEL YBDG"/>
    <property type="match status" value="1"/>
</dbReference>
<feature type="transmembrane region" description="Helical" evidence="5">
    <location>
        <begin position="106"/>
        <end position="129"/>
    </location>
</feature>
<dbReference type="InterPro" id="IPR030192">
    <property type="entry name" value="YbdG"/>
</dbReference>
<feature type="domain" description="Mechanosensitive ion channel MscS" evidence="6">
    <location>
        <begin position="151"/>
        <end position="219"/>
    </location>
</feature>
<dbReference type="GO" id="GO:0071470">
    <property type="term" value="P:cellular response to osmotic stress"/>
    <property type="evidence" value="ECO:0007669"/>
    <property type="project" value="InterPro"/>
</dbReference>
<reference evidence="7" key="1">
    <citation type="submission" date="2018-05" db="EMBL/GenBank/DDBJ databases">
        <authorList>
            <person name="Lanie J.A."/>
            <person name="Ng W.-L."/>
            <person name="Kazmierczak K.M."/>
            <person name="Andrzejewski T.M."/>
            <person name="Davidsen T.M."/>
            <person name="Wayne K.J."/>
            <person name="Tettelin H."/>
            <person name="Glass J.I."/>
            <person name="Rusch D."/>
            <person name="Podicherti R."/>
            <person name="Tsui H.-C.T."/>
            <person name="Winkler M.E."/>
        </authorList>
    </citation>
    <scope>NUCLEOTIDE SEQUENCE</scope>
</reference>
<evidence type="ECO:0000259" key="6">
    <source>
        <dbReference type="Pfam" id="PF00924"/>
    </source>
</evidence>
<evidence type="ECO:0000256" key="2">
    <source>
        <dbReference type="ARBA" id="ARBA00022692"/>
    </source>
</evidence>
<dbReference type="SUPFAM" id="SSF50182">
    <property type="entry name" value="Sm-like ribonucleoproteins"/>
    <property type="match status" value="1"/>
</dbReference>
<dbReference type="PANTHER" id="PTHR30414:SF0">
    <property type="entry name" value="MINICONDUCTANCE MECHANOSENSITIVE CHANNEL YBDG"/>
    <property type="match status" value="1"/>
</dbReference>
<organism evidence="7">
    <name type="scientific">marine metagenome</name>
    <dbReference type="NCBI Taxonomy" id="408172"/>
    <lineage>
        <taxon>unclassified sequences</taxon>
        <taxon>metagenomes</taxon>
        <taxon>ecological metagenomes</taxon>
    </lineage>
</organism>
<dbReference type="InterPro" id="IPR010920">
    <property type="entry name" value="LSM_dom_sf"/>
</dbReference>
<dbReference type="InterPro" id="IPR006685">
    <property type="entry name" value="MscS_channel_2nd"/>
</dbReference>
<evidence type="ECO:0000256" key="3">
    <source>
        <dbReference type="ARBA" id="ARBA00022989"/>
    </source>
</evidence>
<comment type="subcellular location">
    <subcellularLocation>
        <location evidence="1">Membrane</location>
    </subcellularLocation>
</comment>
<feature type="transmembrane region" description="Helical" evidence="5">
    <location>
        <begin position="64"/>
        <end position="85"/>
    </location>
</feature>
<name>A0A382KE64_9ZZZZ</name>
<evidence type="ECO:0000256" key="1">
    <source>
        <dbReference type="ARBA" id="ARBA00004370"/>
    </source>
</evidence>
<dbReference type="InterPro" id="IPR023408">
    <property type="entry name" value="MscS_beta-dom_sf"/>
</dbReference>
<protein>
    <recommendedName>
        <fullName evidence="6">Mechanosensitive ion channel MscS domain-containing protein</fullName>
    </recommendedName>
</protein>
<dbReference type="Pfam" id="PF00924">
    <property type="entry name" value="MS_channel_2nd"/>
    <property type="match status" value="1"/>
</dbReference>
<dbReference type="EMBL" id="UINC01079871">
    <property type="protein sequence ID" value="SVC22296.1"/>
    <property type="molecule type" value="Genomic_DNA"/>
</dbReference>
<keyword evidence="4 5" id="KW-0472">Membrane</keyword>